<dbReference type="Gene3D" id="2.60.210.10">
    <property type="entry name" value="Apoptosis, Tumor Necrosis Factor Receptor Associated Protein 2, Chain A"/>
    <property type="match status" value="1"/>
</dbReference>
<keyword evidence="1" id="KW-0175">Coiled coil</keyword>
<dbReference type="InterPro" id="IPR008974">
    <property type="entry name" value="TRAF-like"/>
</dbReference>
<dbReference type="Proteomes" id="UP001432027">
    <property type="component" value="Unassembled WGS sequence"/>
</dbReference>
<evidence type="ECO:0000256" key="1">
    <source>
        <dbReference type="SAM" id="Coils"/>
    </source>
</evidence>
<evidence type="ECO:0000259" key="2">
    <source>
        <dbReference type="Pfam" id="PF00917"/>
    </source>
</evidence>
<dbReference type="InterPro" id="IPR002083">
    <property type="entry name" value="MATH/TRAF_dom"/>
</dbReference>
<evidence type="ECO:0000313" key="3">
    <source>
        <dbReference type="EMBL" id="GMS99074.1"/>
    </source>
</evidence>
<reference evidence="3" key="1">
    <citation type="submission" date="2023-10" db="EMBL/GenBank/DDBJ databases">
        <title>Genome assembly of Pristionchus species.</title>
        <authorList>
            <person name="Yoshida K."/>
            <person name="Sommer R.J."/>
        </authorList>
    </citation>
    <scope>NUCLEOTIDE SEQUENCE</scope>
    <source>
        <strain evidence="3">RS0144</strain>
    </source>
</reference>
<sequence>DKKNLESEVKLKSTEMEYLKKTESELNEMKSDVKTKSEEIQNLKISEAKLDSQLAVSKRRMSQLEDENKSKSTMIKNLNIVMSQDVRKILEKVKTTSINMRSIHNMTFMTLSERFTQISKLTSSNVYSQWTELAGVKWRFELLRGDDYLHVDVDADKCCSAFVELQLISQKNENIVHCKNLTNNEGYWKFNSFISFKDLFDEEKGYVKDDSIIVLAVVKVFPAEIDHFKELQKSWMLESQDNKKNLESEAQLKSTEIEHFKELQKIWKINVAVSDNRISQLEEEKKSKSAKIDNLNLEISEGVRKILEKAETTSIDLRSLHKKNSEMTLRARFTEVSKLTSTRVYSKWIEFTGLHWHV</sequence>
<dbReference type="EMBL" id="BTSX01000005">
    <property type="protein sequence ID" value="GMS99074.1"/>
    <property type="molecule type" value="Genomic_DNA"/>
</dbReference>
<organism evidence="3 4">
    <name type="scientific">Pristionchus entomophagus</name>
    <dbReference type="NCBI Taxonomy" id="358040"/>
    <lineage>
        <taxon>Eukaryota</taxon>
        <taxon>Metazoa</taxon>
        <taxon>Ecdysozoa</taxon>
        <taxon>Nematoda</taxon>
        <taxon>Chromadorea</taxon>
        <taxon>Rhabditida</taxon>
        <taxon>Rhabditina</taxon>
        <taxon>Diplogasteromorpha</taxon>
        <taxon>Diplogasteroidea</taxon>
        <taxon>Neodiplogasteridae</taxon>
        <taxon>Pristionchus</taxon>
    </lineage>
</organism>
<feature type="coiled-coil region" evidence="1">
    <location>
        <begin position="2"/>
        <end position="67"/>
    </location>
</feature>
<comment type="caution">
    <text evidence="3">The sequence shown here is derived from an EMBL/GenBank/DDBJ whole genome shotgun (WGS) entry which is preliminary data.</text>
</comment>
<feature type="non-terminal residue" evidence="3">
    <location>
        <position position="1"/>
    </location>
</feature>
<proteinExistence type="predicted"/>
<dbReference type="SUPFAM" id="SSF49599">
    <property type="entry name" value="TRAF domain-like"/>
    <property type="match status" value="1"/>
</dbReference>
<feature type="domain" description="MATH" evidence="2">
    <location>
        <begin position="115"/>
        <end position="220"/>
    </location>
</feature>
<feature type="coiled-coil region" evidence="1">
    <location>
        <begin position="243"/>
        <end position="298"/>
    </location>
</feature>
<gene>
    <name evidence="3" type="ORF">PENTCL1PPCAC_21249</name>
</gene>
<accession>A0AAV5TX60</accession>
<keyword evidence="4" id="KW-1185">Reference proteome</keyword>
<dbReference type="AlphaFoldDB" id="A0AAV5TX60"/>
<feature type="non-terminal residue" evidence="3">
    <location>
        <position position="358"/>
    </location>
</feature>
<name>A0AAV5TX60_9BILA</name>
<protein>
    <recommendedName>
        <fullName evidence="2">MATH domain-containing protein</fullName>
    </recommendedName>
</protein>
<evidence type="ECO:0000313" key="4">
    <source>
        <dbReference type="Proteomes" id="UP001432027"/>
    </source>
</evidence>
<dbReference type="Pfam" id="PF00917">
    <property type="entry name" value="MATH"/>
    <property type="match status" value="1"/>
</dbReference>